<dbReference type="EMBL" id="BQNB010013448">
    <property type="protein sequence ID" value="GJT16100.1"/>
    <property type="molecule type" value="Genomic_DNA"/>
</dbReference>
<name>A0ABQ5BMQ0_9ASTR</name>
<reference evidence="1" key="2">
    <citation type="submission" date="2022-01" db="EMBL/GenBank/DDBJ databases">
        <authorList>
            <person name="Yamashiro T."/>
            <person name="Shiraishi A."/>
            <person name="Satake H."/>
            <person name="Nakayama K."/>
        </authorList>
    </citation>
    <scope>NUCLEOTIDE SEQUENCE</scope>
</reference>
<gene>
    <name evidence="1" type="ORF">Tco_0874806</name>
</gene>
<evidence type="ECO:0000313" key="1">
    <source>
        <dbReference type="EMBL" id="GJT16100.1"/>
    </source>
</evidence>
<comment type="caution">
    <text evidence="1">The sequence shown here is derived from an EMBL/GenBank/DDBJ whole genome shotgun (WGS) entry which is preliminary data.</text>
</comment>
<sequence>MQKIGNLGSAHDRGTLPEALGSSEALSLRPRSLAVGQIHPEALSRQQRWSSAGQRPQEDITIILTWSTVLRTSRNPFHMSKSANDASYNLEGLVVHDTARKESGQLHDFPAEYVQEDVVCDFCDKHYNQLLPMIAEKVYQEKLKKVQAFLVSEKVHRKLTNSFGKELQDCARKGALIRSPTEIEADLREHLAPMERPDKILIRDQGGFGAWFANRVWG</sequence>
<reference evidence="1" key="1">
    <citation type="journal article" date="2022" name="Int. J. Mol. Sci.">
        <title>Draft Genome of Tanacetum Coccineum: Genomic Comparison of Closely Related Tanacetum-Family Plants.</title>
        <authorList>
            <person name="Yamashiro T."/>
            <person name="Shiraishi A."/>
            <person name="Nakayama K."/>
            <person name="Satake H."/>
        </authorList>
    </citation>
    <scope>NUCLEOTIDE SEQUENCE</scope>
</reference>
<keyword evidence="2" id="KW-1185">Reference proteome</keyword>
<organism evidence="1 2">
    <name type="scientific">Tanacetum coccineum</name>
    <dbReference type="NCBI Taxonomy" id="301880"/>
    <lineage>
        <taxon>Eukaryota</taxon>
        <taxon>Viridiplantae</taxon>
        <taxon>Streptophyta</taxon>
        <taxon>Embryophyta</taxon>
        <taxon>Tracheophyta</taxon>
        <taxon>Spermatophyta</taxon>
        <taxon>Magnoliopsida</taxon>
        <taxon>eudicotyledons</taxon>
        <taxon>Gunneridae</taxon>
        <taxon>Pentapetalae</taxon>
        <taxon>asterids</taxon>
        <taxon>campanulids</taxon>
        <taxon>Asterales</taxon>
        <taxon>Asteraceae</taxon>
        <taxon>Asteroideae</taxon>
        <taxon>Anthemideae</taxon>
        <taxon>Anthemidinae</taxon>
        <taxon>Tanacetum</taxon>
    </lineage>
</organism>
<dbReference type="Proteomes" id="UP001151760">
    <property type="component" value="Unassembled WGS sequence"/>
</dbReference>
<protein>
    <submittedName>
        <fullName evidence="1">Uncharacterized protein</fullName>
    </submittedName>
</protein>
<evidence type="ECO:0000313" key="2">
    <source>
        <dbReference type="Proteomes" id="UP001151760"/>
    </source>
</evidence>
<proteinExistence type="predicted"/>
<accession>A0ABQ5BMQ0</accession>